<comment type="caution">
    <text evidence="2">The sequence shown here is derived from an EMBL/GenBank/DDBJ whole genome shotgun (WGS) entry which is preliminary data.</text>
</comment>
<feature type="region of interest" description="Disordered" evidence="1">
    <location>
        <begin position="49"/>
        <end position="115"/>
    </location>
</feature>
<evidence type="ECO:0000313" key="2">
    <source>
        <dbReference type="EMBL" id="MBW0501143.1"/>
    </source>
</evidence>
<reference evidence="2" key="1">
    <citation type="submission" date="2021-03" db="EMBL/GenBank/DDBJ databases">
        <title>Draft genome sequence of rust myrtle Austropuccinia psidii MF-1, a brazilian biotype.</title>
        <authorList>
            <person name="Quecine M.C."/>
            <person name="Pachon D.M.R."/>
            <person name="Bonatelli M.L."/>
            <person name="Correr F.H."/>
            <person name="Franceschini L.M."/>
            <person name="Leite T.F."/>
            <person name="Margarido G.R.A."/>
            <person name="Almeida C.A."/>
            <person name="Ferrarezi J.A."/>
            <person name="Labate C.A."/>
        </authorList>
    </citation>
    <scope>NUCLEOTIDE SEQUENCE</scope>
    <source>
        <strain evidence="2">MF-1</strain>
    </source>
</reference>
<name>A0A9Q3HDA3_9BASI</name>
<proteinExistence type="predicted"/>
<evidence type="ECO:0000313" key="3">
    <source>
        <dbReference type="Proteomes" id="UP000765509"/>
    </source>
</evidence>
<evidence type="ECO:0000256" key="1">
    <source>
        <dbReference type="SAM" id="MobiDB-lite"/>
    </source>
</evidence>
<sequence>MNNNYSLHDTLRENFQKNKLLDLKNTLAAREHQITILMNKVQALELQSETRAARKKSRKEELKSVVKKDLGNSEQPHKKNTAHCKSNGSTPTPSNRCRKELIPNTPSTKCSPNQLRMSEMPENFKHTKVFFF</sequence>
<gene>
    <name evidence="2" type="ORF">O181_040858</name>
</gene>
<feature type="compositionally biased region" description="Polar residues" evidence="1">
    <location>
        <begin position="83"/>
        <end position="95"/>
    </location>
</feature>
<feature type="compositionally biased region" description="Polar residues" evidence="1">
    <location>
        <begin position="104"/>
        <end position="115"/>
    </location>
</feature>
<feature type="compositionally biased region" description="Basic and acidic residues" evidence="1">
    <location>
        <begin position="58"/>
        <end position="77"/>
    </location>
</feature>
<keyword evidence="3" id="KW-1185">Reference proteome</keyword>
<accession>A0A9Q3HDA3</accession>
<dbReference type="Proteomes" id="UP000765509">
    <property type="component" value="Unassembled WGS sequence"/>
</dbReference>
<dbReference type="AlphaFoldDB" id="A0A9Q3HDA3"/>
<organism evidence="2 3">
    <name type="scientific">Austropuccinia psidii MF-1</name>
    <dbReference type="NCBI Taxonomy" id="1389203"/>
    <lineage>
        <taxon>Eukaryota</taxon>
        <taxon>Fungi</taxon>
        <taxon>Dikarya</taxon>
        <taxon>Basidiomycota</taxon>
        <taxon>Pucciniomycotina</taxon>
        <taxon>Pucciniomycetes</taxon>
        <taxon>Pucciniales</taxon>
        <taxon>Sphaerophragmiaceae</taxon>
        <taxon>Austropuccinia</taxon>
    </lineage>
</organism>
<protein>
    <submittedName>
        <fullName evidence="2">Uncharacterized protein</fullName>
    </submittedName>
</protein>
<dbReference type="EMBL" id="AVOT02016171">
    <property type="protein sequence ID" value="MBW0501143.1"/>
    <property type="molecule type" value="Genomic_DNA"/>
</dbReference>